<dbReference type="PANTHER" id="PTHR43744:SF4">
    <property type="entry name" value="OSMOPROTECTIVE COMPOUNDS UPTAKE PERMEASE PROTEIN GGTD"/>
    <property type="match status" value="1"/>
</dbReference>
<evidence type="ECO:0000256" key="4">
    <source>
        <dbReference type="ARBA" id="ARBA00022692"/>
    </source>
</evidence>
<evidence type="ECO:0000313" key="10">
    <source>
        <dbReference type="Proteomes" id="UP001164693"/>
    </source>
</evidence>
<dbReference type="Proteomes" id="UP001164693">
    <property type="component" value="Chromosome"/>
</dbReference>
<dbReference type="InterPro" id="IPR000515">
    <property type="entry name" value="MetI-like"/>
</dbReference>
<feature type="transmembrane region" description="Helical" evidence="7">
    <location>
        <begin position="174"/>
        <end position="196"/>
    </location>
</feature>
<accession>A0ABY7JYH2</accession>
<comment type="subcellular location">
    <subcellularLocation>
        <location evidence="1 7">Cell membrane</location>
        <topology evidence="1 7">Multi-pass membrane protein</topology>
    </subcellularLocation>
</comment>
<dbReference type="CDD" id="cd06261">
    <property type="entry name" value="TM_PBP2"/>
    <property type="match status" value="1"/>
</dbReference>
<evidence type="ECO:0000256" key="3">
    <source>
        <dbReference type="ARBA" id="ARBA00022475"/>
    </source>
</evidence>
<dbReference type="EMBL" id="CP097463">
    <property type="protein sequence ID" value="WAX56713.1"/>
    <property type="molecule type" value="Genomic_DNA"/>
</dbReference>
<keyword evidence="10" id="KW-1185">Reference proteome</keyword>
<evidence type="ECO:0000259" key="8">
    <source>
        <dbReference type="PROSITE" id="PS50928"/>
    </source>
</evidence>
<keyword evidence="4 7" id="KW-0812">Transmembrane</keyword>
<proteinExistence type="inferred from homology"/>
<evidence type="ECO:0000256" key="2">
    <source>
        <dbReference type="ARBA" id="ARBA00022448"/>
    </source>
</evidence>
<protein>
    <submittedName>
        <fullName evidence="9">Carbohydrate ABC transporter permease</fullName>
    </submittedName>
</protein>
<keyword evidence="2 7" id="KW-0813">Transport</keyword>
<keyword evidence="6 7" id="KW-0472">Membrane</keyword>
<dbReference type="InterPro" id="IPR035906">
    <property type="entry name" value="MetI-like_sf"/>
</dbReference>
<evidence type="ECO:0000256" key="7">
    <source>
        <dbReference type="RuleBase" id="RU363032"/>
    </source>
</evidence>
<gene>
    <name evidence="9" type="ORF">M6B22_19610</name>
</gene>
<keyword evidence="3" id="KW-1003">Cell membrane</keyword>
<sequence length="318" mass="34024">MTVVINPTGEVPDVPQVPDQHVPTTAAGRVRKGMSNPVASTIAIVIGVLWTIPTLGLLVQSFRSKAGQDQRGWWTFSDMTLDNYKRVLSGSGNVLPYVINSIVIVIPAAIIPIVVAALASYALVWIDFRGRDWIYIAIFALQVVPLQVAVVPMLRLVVSGVHIGSITILPPLGLAGTVGAVWLAHSCFALPLAVFLMHNFMSEIPRDLLEAARIDGASHGQIFRQIMLPLMRPALAAFGIFQFLWVWNDLFVGLVMSGGTTGISPITVKINLLVGSTTGAGGEVIPAAAFVSIVIPVIVFMALQRYFVRGLLAGSVKG</sequence>
<dbReference type="PANTHER" id="PTHR43744">
    <property type="entry name" value="ABC TRANSPORTER PERMEASE PROTEIN MG189-RELATED-RELATED"/>
    <property type="match status" value="1"/>
</dbReference>
<dbReference type="RefSeq" id="WP_269443245.1">
    <property type="nucleotide sequence ID" value="NZ_CP097463.1"/>
</dbReference>
<dbReference type="Pfam" id="PF00528">
    <property type="entry name" value="BPD_transp_1"/>
    <property type="match status" value="1"/>
</dbReference>
<dbReference type="PROSITE" id="PS50928">
    <property type="entry name" value="ABC_TM1"/>
    <property type="match status" value="1"/>
</dbReference>
<dbReference type="Gene3D" id="1.10.3720.10">
    <property type="entry name" value="MetI-like"/>
    <property type="match status" value="1"/>
</dbReference>
<organism evidence="9 10">
    <name type="scientific">Jatrophihabitans cynanchi</name>
    <dbReference type="NCBI Taxonomy" id="2944128"/>
    <lineage>
        <taxon>Bacteria</taxon>
        <taxon>Bacillati</taxon>
        <taxon>Actinomycetota</taxon>
        <taxon>Actinomycetes</taxon>
        <taxon>Jatrophihabitantales</taxon>
        <taxon>Jatrophihabitantaceae</taxon>
        <taxon>Jatrophihabitans</taxon>
    </lineage>
</organism>
<reference evidence="9" key="1">
    <citation type="submission" date="2022-05" db="EMBL/GenBank/DDBJ databases">
        <title>Jatrophihabitans sp. SB3-54 whole genome sequence.</title>
        <authorList>
            <person name="Suh M.K."/>
            <person name="Eom M.K."/>
            <person name="Kim J.S."/>
            <person name="Kim H.S."/>
            <person name="Do H.E."/>
            <person name="Shin Y.K."/>
            <person name="Lee J.-S."/>
        </authorList>
    </citation>
    <scope>NUCLEOTIDE SEQUENCE</scope>
    <source>
        <strain evidence="9">SB3-54</strain>
    </source>
</reference>
<comment type="similarity">
    <text evidence="7">Belongs to the binding-protein-dependent transport system permease family.</text>
</comment>
<evidence type="ECO:0000313" key="9">
    <source>
        <dbReference type="EMBL" id="WAX56713.1"/>
    </source>
</evidence>
<feature type="domain" description="ABC transmembrane type-1" evidence="8">
    <location>
        <begin position="98"/>
        <end position="303"/>
    </location>
</feature>
<evidence type="ECO:0000256" key="6">
    <source>
        <dbReference type="ARBA" id="ARBA00023136"/>
    </source>
</evidence>
<feature type="transmembrane region" description="Helical" evidence="7">
    <location>
        <begin position="97"/>
        <end position="126"/>
    </location>
</feature>
<name>A0ABY7JYH2_9ACTN</name>
<evidence type="ECO:0000256" key="1">
    <source>
        <dbReference type="ARBA" id="ARBA00004651"/>
    </source>
</evidence>
<feature type="transmembrane region" description="Helical" evidence="7">
    <location>
        <begin position="38"/>
        <end position="59"/>
    </location>
</feature>
<dbReference type="SUPFAM" id="SSF161098">
    <property type="entry name" value="MetI-like"/>
    <property type="match status" value="1"/>
</dbReference>
<evidence type="ECO:0000256" key="5">
    <source>
        <dbReference type="ARBA" id="ARBA00022989"/>
    </source>
</evidence>
<feature type="transmembrane region" description="Helical" evidence="7">
    <location>
        <begin position="230"/>
        <end position="247"/>
    </location>
</feature>
<keyword evidence="5 7" id="KW-1133">Transmembrane helix</keyword>
<feature type="transmembrane region" description="Helical" evidence="7">
    <location>
        <begin position="133"/>
        <end position="154"/>
    </location>
</feature>
<feature type="transmembrane region" description="Helical" evidence="7">
    <location>
        <begin position="284"/>
        <end position="303"/>
    </location>
</feature>